<feature type="region of interest" description="Disordered" evidence="1">
    <location>
        <begin position="87"/>
        <end position="114"/>
    </location>
</feature>
<protein>
    <recommendedName>
        <fullName evidence="2">DDE-1 domain-containing protein</fullName>
    </recommendedName>
</protein>
<evidence type="ECO:0000259" key="2">
    <source>
        <dbReference type="Pfam" id="PF03184"/>
    </source>
</evidence>
<evidence type="ECO:0000256" key="1">
    <source>
        <dbReference type="SAM" id="MobiDB-lite"/>
    </source>
</evidence>
<feature type="domain" description="DDE-1" evidence="2">
    <location>
        <begin position="433"/>
        <end position="564"/>
    </location>
</feature>
<gene>
    <name evidence="3" type="ORF">TBIB3V08_LOCUS10443</name>
</gene>
<evidence type="ECO:0000313" key="3">
    <source>
        <dbReference type="EMBL" id="CAD7448154.1"/>
    </source>
</evidence>
<sequence>MNHFPLKNLRTSEETLKTATTSYTCVRDLLWRVVLKVCKRGEESGGHENEVCEEQNVGAERLEKESSASCSSLQCCEFDYNRVKDEPSCEDDVMDEDNDAGGGDHKPGVSSTQNDETFMLSRAKKRRLCDPTNVKALQSKEMGLLNAAKQYHVPRTSLTRICSVLKDDTNVTVEDPIHPRLGRTSNEFHMKNSLKFYNILETEYKKNNLSPDGVYTVLSLGFTILHKDSQKVSLLRKECQVGRWRTYEKTQLVGALICANALGSYVLIGAKKPKLEAPSEKECNPTPENLTKLHISDPQVEKLLAQKFIKFSHMGFELTPEVMWKYAYQFAVDKNIPHNFTKRMLKHHWHNKFLNRNPEVGTIIQDRSSRNKKQNQMWSRVVSFYDNLWRIYSRCGLFDAHPELVYNQGEIILPLYHILAEEDRRTLRYQKKASSTVIVCANAAGELIPPLVVLKEHPTSYGDCPSAWPGGTVIVNTEDGLVNEAVIRVWLQHFERHKIPGKVLLTLDGQHSSKTMKIGDICMERDIELLLIPQLEMFALHPLHDTVLKTFKKHYVQKTSEWCYLNPPKTNGFRIPFPEMLTIAWDFTTSNQKQVSRGFVTSGIHPINPDIISQFRQPGGGDPFTTVSSVVTADLNDSSSPGEDSLAKENLVESKTNYFKDAPTISSPASSP</sequence>
<organism evidence="3">
    <name type="scientific">Timema bartmani</name>
    <dbReference type="NCBI Taxonomy" id="61472"/>
    <lineage>
        <taxon>Eukaryota</taxon>
        <taxon>Metazoa</taxon>
        <taxon>Ecdysozoa</taxon>
        <taxon>Arthropoda</taxon>
        <taxon>Hexapoda</taxon>
        <taxon>Insecta</taxon>
        <taxon>Pterygota</taxon>
        <taxon>Neoptera</taxon>
        <taxon>Polyneoptera</taxon>
        <taxon>Phasmatodea</taxon>
        <taxon>Timematodea</taxon>
        <taxon>Timematoidea</taxon>
        <taxon>Timematidae</taxon>
        <taxon>Timema</taxon>
    </lineage>
</organism>
<dbReference type="InterPro" id="IPR004875">
    <property type="entry name" value="DDE_SF_endonuclease_dom"/>
</dbReference>
<accession>A0A7R9F7C2</accession>
<feature type="compositionally biased region" description="Acidic residues" evidence="1">
    <location>
        <begin position="88"/>
        <end position="99"/>
    </location>
</feature>
<name>A0A7R9F7C2_9NEOP</name>
<dbReference type="EMBL" id="OD569653">
    <property type="protein sequence ID" value="CAD7448154.1"/>
    <property type="molecule type" value="Genomic_DNA"/>
</dbReference>
<reference evidence="3" key="1">
    <citation type="submission" date="2020-11" db="EMBL/GenBank/DDBJ databases">
        <authorList>
            <person name="Tran Van P."/>
        </authorList>
    </citation>
    <scope>NUCLEOTIDE SEQUENCE</scope>
</reference>
<dbReference type="GO" id="GO:0003676">
    <property type="term" value="F:nucleic acid binding"/>
    <property type="evidence" value="ECO:0007669"/>
    <property type="project" value="InterPro"/>
</dbReference>
<dbReference type="AlphaFoldDB" id="A0A7R9F7C2"/>
<dbReference type="Pfam" id="PF03184">
    <property type="entry name" value="DDE_1"/>
    <property type="match status" value="1"/>
</dbReference>
<proteinExistence type="predicted"/>